<evidence type="ECO:0000256" key="2">
    <source>
        <dbReference type="SAM" id="MobiDB-lite"/>
    </source>
</evidence>
<keyword evidence="4" id="KW-1185">Reference proteome</keyword>
<gene>
    <name evidence="3" type="ORF">IWH25_16480</name>
</gene>
<evidence type="ECO:0000313" key="4">
    <source>
        <dbReference type="Proteomes" id="UP000663444"/>
    </source>
</evidence>
<evidence type="ECO:0000256" key="1">
    <source>
        <dbReference type="SAM" id="Coils"/>
    </source>
</evidence>
<dbReference type="Gene3D" id="3.40.50.300">
    <property type="entry name" value="P-loop containing nucleotide triphosphate hydrolases"/>
    <property type="match status" value="1"/>
</dbReference>
<dbReference type="AlphaFoldDB" id="A0A974PY49"/>
<dbReference type="InterPro" id="IPR027417">
    <property type="entry name" value="P-loop_NTPase"/>
</dbReference>
<dbReference type="InterPro" id="IPR022205">
    <property type="entry name" value="DUF3732"/>
</dbReference>
<dbReference type="Proteomes" id="UP000663444">
    <property type="component" value="Chromosome"/>
</dbReference>
<dbReference type="Pfam" id="PF12532">
    <property type="entry name" value="DUF3732"/>
    <property type="match status" value="1"/>
</dbReference>
<protein>
    <submittedName>
        <fullName evidence="3">DUF3732 domain-containing protein</fullName>
    </submittedName>
</protein>
<keyword evidence="1" id="KW-0175">Coiled coil</keyword>
<feature type="region of interest" description="Disordered" evidence="2">
    <location>
        <begin position="254"/>
        <end position="281"/>
    </location>
</feature>
<evidence type="ECO:0000313" key="3">
    <source>
        <dbReference type="EMBL" id="QRJ63321.1"/>
    </source>
</evidence>
<reference evidence="3" key="1">
    <citation type="submission" date="2020-11" db="EMBL/GenBank/DDBJ databases">
        <title>Azospira restricta DSM 18626 genome sequence.</title>
        <authorList>
            <person name="Moe W.M."/>
        </authorList>
    </citation>
    <scope>NUCLEOTIDE SEQUENCE</scope>
    <source>
        <strain evidence="3">DSM 18626</strain>
    </source>
</reference>
<dbReference type="KEGG" id="ares:IWH25_16480"/>
<feature type="coiled-coil region" evidence="1">
    <location>
        <begin position="445"/>
        <end position="472"/>
    </location>
</feature>
<name>A0A974PY49_9RHOO</name>
<accession>A0A974PY49</accession>
<feature type="coiled-coil region" evidence="1">
    <location>
        <begin position="356"/>
        <end position="404"/>
    </location>
</feature>
<dbReference type="RefSeq" id="WP_203386849.1">
    <property type="nucleotide sequence ID" value="NZ_CP064781.1"/>
</dbReference>
<sequence length="651" mass="73029">MTMQIRSIILYHKDGRTRVLPFRLGKLNVITGQSRTGKSAIIDIVDYCLGRSTFNIFEGVNRDIIGWYAVMLRVNESDVFCAKPAPRGNAATQSGAFFKIGSVLEPPGFQELEVNTNDEGLTRQLSAMLGVSPNLSTPGENHTRSPLEATIAHTKYYLFQEQGEIANRAFLFHRQGEQFMPQAIKDTLPYLLGAVPEDRLALMQEERNLRRQLKLFERREREASFVGSSELSQSLQLIDEAKVVGLLPSDLDASSPSKARQHLESAQHWTPSTPDFPPGEKSQLELNMELDRARLEYNELYDALVQARHFQLEGEGFAEAVGEQAERLKAIGIIPHSANRSSTCPLCGSDQLSPSAEELRTSLDGLQRDLENIEEQRPRLLGKLTNLEERVGQARQKVQTLQRQLRLAVGSEDDALAQRDVQAQIARTVGRISLYLESVQEVAPDSSLRNEIAALRARIEAISEQVDEDSVEAAMASLLNRIGRTMTKLADRLELEFRGCPYRLDVTGLTVIADADKPIPMHRMGSGENWLGCHLIALLALHKHFVENKRPVPSFMIIDQPSQVYFPSTAAYKQLDGTKEGLGNLQPNDADISAVGRMFKTLYDLVDELSPRFQIIVTEHANLPESWYQESLVEPPWRDGRALIPKEWLKQ</sequence>
<dbReference type="EMBL" id="CP064781">
    <property type="protein sequence ID" value="QRJ63321.1"/>
    <property type="molecule type" value="Genomic_DNA"/>
</dbReference>
<organism evidence="3 4">
    <name type="scientific">Azospira restricta</name>
    <dbReference type="NCBI Taxonomy" id="404405"/>
    <lineage>
        <taxon>Bacteria</taxon>
        <taxon>Pseudomonadati</taxon>
        <taxon>Pseudomonadota</taxon>
        <taxon>Betaproteobacteria</taxon>
        <taxon>Rhodocyclales</taxon>
        <taxon>Rhodocyclaceae</taxon>
        <taxon>Azospira</taxon>
    </lineage>
</organism>
<proteinExistence type="predicted"/>